<reference evidence="8 9" key="1">
    <citation type="submission" date="2020-06" db="EMBL/GenBank/DDBJ databases">
        <authorList>
            <person name="Li R."/>
            <person name="Bekaert M."/>
        </authorList>
    </citation>
    <scope>NUCLEOTIDE SEQUENCE [LARGE SCALE GENOMIC DNA]</scope>
    <source>
        <strain evidence="9">wild</strain>
    </source>
</reference>
<evidence type="ECO:0000313" key="8">
    <source>
        <dbReference type="EMBL" id="CAC5416859.1"/>
    </source>
</evidence>
<accession>A0A6J8E7N1</accession>
<feature type="compositionally biased region" description="Polar residues" evidence="6">
    <location>
        <begin position="220"/>
        <end position="231"/>
    </location>
</feature>
<feature type="compositionally biased region" description="Polar residues" evidence="6">
    <location>
        <begin position="484"/>
        <end position="497"/>
    </location>
</feature>
<evidence type="ECO:0000256" key="1">
    <source>
        <dbReference type="ARBA" id="ARBA00004496"/>
    </source>
</evidence>
<dbReference type="Gene3D" id="6.10.140.2030">
    <property type="match status" value="1"/>
</dbReference>
<name>A0A6J8E7N1_MYTCO</name>
<feature type="region of interest" description="Disordered" evidence="6">
    <location>
        <begin position="468"/>
        <end position="497"/>
    </location>
</feature>
<keyword evidence="8" id="KW-0378">Hydrolase</keyword>
<organism evidence="8 9">
    <name type="scientific">Mytilus coruscus</name>
    <name type="common">Sea mussel</name>
    <dbReference type="NCBI Taxonomy" id="42192"/>
    <lineage>
        <taxon>Eukaryota</taxon>
        <taxon>Metazoa</taxon>
        <taxon>Spiralia</taxon>
        <taxon>Lophotrochozoa</taxon>
        <taxon>Mollusca</taxon>
        <taxon>Bivalvia</taxon>
        <taxon>Autobranchia</taxon>
        <taxon>Pteriomorphia</taxon>
        <taxon>Mytilida</taxon>
        <taxon>Mytiloidea</taxon>
        <taxon>Mytilidae</taxon>
        <taxon>Mytilinae</taxon>
        <taxon>Mytilus</taxon>
    </lineage>
</organism>
<dbReference type="PANTHER" id="PTHR16290:SF0">
    <property type="entry name" value="DECAPPING PROTEIN 1, ISOFORM A"/>
    <property type="match status" value="1"/>
</dbReference>
<comment type="subcellular location">
    <subcellularLocation>
        <location evidence="1">Cytoplasm</location>
    </subcellularLocation>
</comment>
<feature type="region of interest" description="Disordered" evidence="6">
    <location>
        <begin position="189"/>
        <end position="274"/>
    </location>
</feature>
<dbReference type="Pfam" id="PF16741">
    <property type="entry name" value="mRNA_decap_C"/>
    <property type="match status" value="1"/>
</dbReference>
<protein>
    <submittedName>
        <fullName evidence="8">DCP1B</fullName>
        <ecNumber evidence="8">3.-.-.-</ecNumber>
    </submittedName>
</protein>
<evidence type="ECO:0000256" key="2">
    <source>
        <dbReference type="ARBA" id="ARBA00008778"/>
    </source>
</evidence>
<dbReference type="EC" id="3.-.-.-" evidence="8"/>
<comment type="similarity">
    <text evidence="2">Belongs to the DCP1 family.</text>
</comment>
<dbReference type="InterPro" id="IPR010334">
    <property type="entry name" value="Dcp1"/>
</dbReference>
<dbReference type="InterPro" id="IPR011993">
    <property type="entry name" value="PH-like_dom_sf"/>
</dbReference>
<feature type="domain" description="mRNA-decapping enzyme C-terminal" evidence="7">
    <location>
        <begin position="504"/>
        <end position="539"/>
    </location>
</feature>
<feature type="compositionally biased region" description="Polar residues" evidence="6">
    <location>
        <begin position="239"/>
        <end position="259"/>
    </location>
</feature>
<dbReference type="Gene3D" id="2.30.29.30">
    <property type="entry name" value="Pleckstrin-homology domain (PH domain)/Phosphotyrosine-binding domain (PTB)"/>
    <property type="match status" value="1"/>
</dbReference>
<feature type="compositionally biased region" description="Low complexity" evidence="6">
    <location>
        <begin position="315"/>
        <end position="326"/>
    </location>
</feature>
<dbReference type="GO" id="GO:0008047">
    <property type="term" value="F:enzyme activator activity"/>
    <property type="evidence" value="ECO:0007669"/>
    <property type="project" value="InterPro"/>
</dbReference>
<dbReference type="GO" id="GO:0006397">
    <property type="term" value="P:mRNA processing"/>
    <property type="evidence" value="ECO:0007669"/>
    <property type="project" value="UniProtKB-KW"/>
</dbReference>
<gene>
    <name evidence="8" type="ORF">MCOR_49434</name>
</gene>
<dbReference type="EMBL" id="CACVKT020008716">
    <property type="protein sequence ID" value="CAC5416859.1"/>
    <property type="molecule type" value="Genomic_DNA"/>
</dbReference>
<feature type="compositionally biased region" description="Polar residues" evidence="6">
    <location>
        <begin position="336"/>
        <end position="347"/>
    </location>
</feature>
<dbReference type="GO" id="GO:0031087">
    <property type="term" value="P:deadenylation-independent decapping of nuclear-transcribed mRNA"/>
    <property type="evidence" value="ECO:0007669"/>
    <property type="project" value="TreeGrafter"/>
</dbReference>
<dbReference type="GO" id="GO:0003729">
    <property type="term" value="F:mRNA binding"/>
    <property type="evidence" value="ECO:0007669"/>
    <property type="project" value="TreeGrafter"/>
</dbReference>
<keyword evidence="4" id="KW-0507">mRNA processing</keyword>
<evidence type="ECO:0000256" key="4">
    <source>
        <dbReference type="ARBA" id="ARBA00022664"/>
    </source>
</evidence>
<dbReference type="Pfam" id="PF06058">
    <property type="entry name" value="DCP1"/>
    <property type="match status" value="1"/>
</dbReference>
<dbReference type="InterPro" id="IPR031953">
    <property type="entry name" value="mRNA_decap_C"/>
</dbReference>
<dbReference type="Proteomes" id="UP000507470">
    <property type="component" value="Unassembled WGS sequence"/>
</dbReference>
<evidence type="ECO:0000256" key="5">
    <source>
        <dbReference type="ARBA" id="ARBA00023161"/>
    </source>
</evidence>
<dbReference type="OrthoDB" id="440673at2759"/>
<dbReference type="GO" id="GO:0000932">
    <property type="term" value="C:P-body"/>
    <property type="evidence" value="ECO:0007669"/>
    <property type="project" value="TreeGrafter"/>
</dbReference>
<sequence>MRLLYSETGINRMFINDMAALHCSSWSASPTHGFMILNRLGLNNQIEPITKDLEFQLQDPFVLYRNSKAIYGIWFYDKDECARIGQMINSFLQVAIESHTTKTALRNRRASESDTMHDVMSGATRQVNIMQMLSKAQDEYDKSKKKPDPKPFKENVGAIKSSDLILLDLLRQENRDSLAAIKSSDLIGPRPVKAGLSATKSSDLIGPRPVKAGTEDSDVDSNQNARSSSGPLTLETLFRNASMQQNQDQRIRSQTSVVETSKPPPTFHRSLSVTDTPKMATEGQESQNVPALLKHIMSSGSMVEDIERQHRGEISLTDTTPSSSLPNGGSYKILSKSKSGDSSQGESDFSGEPAKFSLSDSSCQFGTKNVTQDLTERFGDAVIMNRLSDNNLRRASPAENISANRQLQGSLQGVGRVGSAELLTPAALEKSSVSSSEKGSVPSTKQLTAAAASLNSDVLLSPMAFVRGSQKSPSSSLSDDQGKLNRSNDSGSSAEGSTSLLPVAALTKEQLQQAIVHLMKTDPSFINTLHEAYLSSLKELSKS</sequence>
<evidence type="ECO:0000256" key="6">
    <source>
        <dbReference type="SAM" id="MobiDB-lite"/>
    </source>
</evidence>
<feature type="region of interest" description="Disordered" evidence="6">
    <location>
        <begin position="313"/>
        <end position="362"/>
    </location>
</feature>
<dbReference type="AlphaFoldDB" id="A0A6J8E7N1"/>
<dbReference type="GO" id="GO:0000184">
    <property type="term" value="P:nuclear-transcribed mRNA catabolic process, nonsense-mediated decay"/>
    <property type="evidence" value="ECO:0007669"/>
    <property type="project" value="UniProtKB-KW"/>
</dbReference>
<keyword evidence="3" id="KW-0963">Cytoplasm</keyword>
<evidence type="ECO:0000259" key="7">
    <source>
        <dbReference type="Pfam" id="PF16741"/>
    </source>
</evidence>
<keyword evidence="9" id="KW-1185">Reference proteome</keyword>
<dbReference type="GO" id="GO:0016787">
    <property type="term" value="F:hydrolase activity"/>
    <property type="evidence" value="ECO:0007669"/>
    <property type="project" value="UniProtKB-KW"/>
</dbReference>
<dbReference type="PANTHER" id="PTHR16290">
    <property type="entry name" value="TRANSCRIPTION FACTOR SMIF DECAPPING ENZYME DCP1"/>
    <property type="match status" value="1"/>
</dbReference>
<evidence type="ECO:0000256" key="3">
    <source>
        <dbReference type="ARBA" id="ARBA00022490"/>
    </source>
</evidence>
<dbReference type="GO" id="GO:0000290">
    <property type="term" value="P:deadenylation-dependent decapping of nuclear-transcribed mRNA"/>
    <property type="evidence" value="ECO:0007669"/>
    <property type="project" value="InterPro"/>
</dbReference>
<dbReference type="SUPFAM" id="SSF50729">
    <property type="entry name" value="PH domain-like"/>
    <property type="match status" value="1"/>
</dbReference>
<feature type="compositionally biased region" description="Low complexity" evidence="6">
    <location>
        <begin position="468"/>
        <end position="479"/>
    </location>
</feature>
<proteinExistence type="inferred from homology"/>
<evidence type="ECO:0000313" key="9">
    <source>
        <dbReference type="Proteomes" id="UP000507470"/>
    </source>
</evidence>
<keyword evidence="5" id="KW-0866">Nonsense-mediated mRNA decay</keyword>